<reference evidence="1" key="2">
    <citation type="journal article" date="2015" name="Data Brief">
        <title>Shoot transcriptome of the giant reed, Arundo donax.</title>
        <authorList>
            <person name="Barrero R.A."/>
            <person name="Guerrero F.D."/>
            <person name="Moolhuijzen P."/>
            <person name="Goolsby J.A."/>
            <person name="Tidwell J."/>
            <person name="Bellgard S.E."/>
            <person name="Bellgard M.I."/>
        </authorList>
    </citation>
    <scope>NUCLEOTIDE SEQUENCE</scope>
    <source>
        <tissue evidence="1">Shoot tissue taken approximately 20 cm above the soil surface</tissue>
    </source>
</reference>
<reference evidence="1" key="1">
    <citation type="submission" date="2014-09" db="EMBL/GenBank/DDBJ databases">
        <authorList>
            <person name="Magalhaes I.L.F."/>
            <person name="Oliveira U."/>
            <person name="Santos F.R."/>
            <person name="Vidigal T.H.D.A."/>
            <person name="Brescovit A.D."/>
            <person name="Santos A.J."/>
        </authorList>
    </citation>
    <scope>NUCLEOTIDE SEQUENCE</scope>
    <source>
        <tissue evidence="1">Shoot tissue taken approximately 20 cm above the soil surface</tissue>
    </source>
</reference>
<accession>A0A0A9BPR1</accession>
<protein>
    <submittedName>
        <fullName evidence="1">Uncharacterized protein</fullName>
    </submittedName>
</protein>
<evidence type="ECO:0000313" key="1">
    <source>
        <dbReference type="EMBL" id="JAD61262.1"/>
    </source>
</evidence>
<organism evidence="1">
    <name type="scientific">Arundo donax</name>
    <name type="common">Giant reed</name>
    <name type="synonym">Donax arundinaceus</name>
    <dbReference type="NCBI Taxonomy" id="35708"/>
    <lineage>
        <taxon>Eukaryota</taxon>
        <taxon>Viridiplantae</taxon>
        <taxon>Streptophyta</taxon>
        <taxon>Embryophyta</taxon>
        <taxon>Tracheophyta</taxon>
        <taxon>Spermatophyta</taxon>
        <taxon>Magnoliopsida</taxon>
        <taxon>Liliopsida</taxon>
        <taxon>Poales</taxon>
        <taxon>Poaceae</taxon>
        <taxon>PACMAD clade</taxon>
        <taxon>Arundinoideae</taxon>
        <taxon>Arundineae</taxon>
        <taxon>Arundo</taxon>
    </lineage>
</organism>
<name>A0A0A9BPR1_ARUDO</name>
<dbReference type="EMBL" id="GBRH01236633">
    <property type="protein sequence ID" value="JAD61262.1"/>
    <property type="molecule type" value="Transcribed_RNA"/>
</dbReference>
<dbReference type="AlphaFoldDB" id="A0A0A9BPR1"/>
<sequence>MPVLISSKLFFNIFHKCIPVGYPILFLIDLKPLGSIAFHVK</sequence>
<proteinExistence type="predicted"/>